<dbReference type="PANTHER" id="PTHR13887:SF41">
    <property type="entry name" value="THIOREDOXIN SUPERFAMILY PROTEIN"/>
    <property type="match status" value="1"/>
</dbReference>
<evidence type="ECO:0000259" key="1">
    <source>
        <dbReference type="Pfam" id="PF01323"/>
    </source>
</evidence>
<proteinExistence type="predicted"/>
<dbReference type="PANTHER" id="PTHR13887">
    <property type="entry name" value="GLUTATHIONE S-TRANSFERASE KAPPA"/>
    <property type="match status" value="1"/>
</dbReference>
<protein>
    <submittedName>
        <fullName evidence="2">Thioredoxin, putative</fullName>
    </submittedName>
</protein>
<dbReference type="OMA" id="WRPFYLN"/>
<dbReference type="VEuPathDB" id="FungiDB:NFIA_027480"/>
<dbReference type="Gene3D" id="3.40.30.10">
    <property type="entry name" value="Glutaredoxin"/>
    <property type="match status" value="1"/>
</dbReference>
<dbReference type="CDD" id="cd03024">
    <property type="entry name" value="DsbA_FrnE"/>
    <property type="match status" value="1"/>
</dbReference>
<gene>
    <name evidence="2" type="ORF">NFIA_027480</name>
</gene>
<dbReference type="Pfam" id="PF01323">
    <property type="entry name" value="DSBA"/>
    <property type="match status" value="1"/>
</dbReference>
<dbReference type="SUPFAM" id="SSF52833">
    <property type="entry name" value="Thioredoxin-like"/>
    <property type="match status" value="1"/>
</dbReference>
<accession>A1DCW4</accession>
<evidence type="ECO:0000313" key="3">
    <source>
        <dbReference type="Proteomes" id="UP000006702"/>
    </source>
</evidence>
<dbReference type="KEGG" id="nfi:NFIA_027480"/>
<dbReference type="HOGENOM" id="CLU_069253_0_1_1"/>
<keyword evidence="3" id="KW-1185">Reference proteome</keyword>
<dbReference type="eggNOG" id="ENOG502SN3B">
    <property type="taxonomic scope" value="Eukaryota"/>
</dbReference>
<dbReference type="InterPro" id="IPR036249">
    <property type="entry name" value="Thioredoxin-like_sf"/>
</dbReference>
<organism evidence="2 3">
    <name type="scientific">Neosartorya fischeri (strain ATCC 1020 / DSM 3700 / CBS 544.65 / FGSC A1164 / JCM 1740 / NRRL 181 / WB 181)</name>
    <name type="common">Aspergillus fischerianus</name>
    <dbReference type="NCBI Taxonomy" id="331117"/>
    <lineage>
        <taxon>Eukaryota</taxon>
        <taxon>Fungi</taxon>
        <taxon>Dikarya</taxon>
        <taxon>Ascomycota</taxon>
        <taxon>Pezizomycotina</taxon>
        <taxon>Eurotiomycetes</taxon>
        <taxon>Eurotiomycetidae</taxon>
        <taxon>Eurotiales</taxon>
        <taxon>Aspergillaceae</taxon>
        <taxon>Aspergillus</taxon>
        <taxon>Aspergillus subgen. Fumigati</taxon>
    </lineage>
</organism>
<dbReference type="EMBL" id="DS027695">
    <property type="protein sequence ID" value="EAW19674.1"/>
    <property type="molecule type" value="Genomic_DNA"/>
</dbReference>
<dbReference type="Proteomes" id="UP000006702">
    <property type="component" value="Unassembled WGS sequence"/>
</dbReference>
<dbReference type="RefSeq" id="XP_001261571.1">
    <property type="nucleotide sequence ID" value="XM_001261570.1"/>
</dbReference>
<feature type="domain" description="DSBA-like thioredoxin" evidence="1">
    <location>
        <begin position="6"/>
        <end position="214"/>
    </location>
</feature>
<dbReference type="InterPro" id="IPR001853">
    <property type="entry name" value="DSBA-like_thioredoxin_dom"/>
</dbReference>
<dbReference type="GeneID" id="4588064"/>
<sequence length="230" mass="26187">MTVIEIDIVFDFICPWCHIGKRSLDRAIALYRKTYPGGRNDTITIKWRPFYLNPNRHGHSVPKSVLIDERLKDTTPEQRAALVKRVEKIAQSVGVRINYGGMIGPDTRDAHRLVYLSREDPTISSEVHGELVEKLLEAFHEREKDITRPEVLKEAAVAAGIEAAVVERWLAEDVGNVVDEEARKYREVEGIRGVPRYLFQGKYEWDGEDLQEFMEIMGKVKAEEAGEGGP</sequence>
<reference evidence="3" key="1">
    <citation type="journal article" date="2008" name="PLoS Genet.">
        <title>Genomic islands in the pathogenic filamentous fungus Aspergillus fumigatus.</title>
        <authorList>
            <person name="Fedorova N.D."/>
            <person name="Khaldi N."/>
            <person name="Joardar V.S."/>
            <person name="Maiti R."/>
            <person name="Amedeo P."/>
            <person name="Anderson M.J."/>
            <person name="Crabtree J."/>
            <person name="Silva J.C."/>
            <person name="Badger J.H."/>
            <person name="Albarraq A."/>
            <person name="Angiuoli S."/>
            <person name="Bussey H."/>
            <person name="Bowyer P."/>
            <person name="Cotty P.J."/>
            <person name="Dyer P.S."/>
            <person name="Egan A."/>
            <person name="Galens K."/>
            <person name="Fraser-Liggett C.M."/>
            <person name="Haas B.J."/>
            <person name="Inman J.M."/>
            <person name="Kent R."/>
            <person name="Lemieux S."/>
            <person name="Malavazi I."/>
            <person name="Orvis J."/>
            <person name="Roemer T."/>
            <person name="Ronning C.M."/>
            <person name="Sundaram J.P."/>
            <person name="Sutton G."/>
            <person name="Turner G."/>
            <person name="Venter J.C."/>
            <person name="White O.R."/>
            <person name="Whitty B.R."/>
            <person name="Youngman P."/>
            <person name="Wolfe K.H."/>
            <person name="Goldman G.H."/>
            <person name="Wortman J.R."/>
            <person name="Jiang B."/>
            <person name="Denning D.W."/>
            <person name="Nierman W.C."/>
        </authorList>
    </citation>
    <scope>NUCLEOTIDE SEQUENCE [LARGE SCALE GENOMIC DNA]</scope>
    <source>
        <strain evidence="3">ATCC 1020 / DSM 3700 / CBS 544.65 / FGSC A1164 / JCM 1740 / NRRL 181 / WB 181</strain>
    </source>
</reference>
<dbReference type="GO" id="GO:0016491">
    <property type="term" value="F:oxidoreductase activity"/>
    <property type="evidence" value="ECO:0007669"/>
    <property type="project" value="InterPro"/>
</dbReference>
<dbReference type="AlphaFoldDB" id="A1DCW4"/>
<name>A1DCW4_NEOFI</name>
<evidence type="ECO:0000313" key="2">
    <source>
        <dbReference type="EMBL" id="EAW19674.1"/>
    </source>
</evidence>
<dbReference type="OrthoDB" id="1930760at2759"/>